<name>A0ABT8DAI2_9RHOB</name>
<protein>
    <recommendedName>
        <fullName evidence="3">Bacteriophage tail tape measure N-terminal domain-containing protein</fullName>
    </recommendedName>
</protein>
<reference evidence="2" key="1">
    <citation type="journal article" date="2019" name="Int. J. Syst. Evol. Microbiol.">
        <title>The Global Catalogue of Microorganisms (GCM) 10K type strain sequencing project: providing services to taxonomists for standard genome sequencing and annotation.</title>
        <authorList>
            <consortium name="The Broad Institute Genomics Platform"/>
            <consortium name="The Broad Institute Genome Sequencing Center for Infectious Disease"/>
            <person name="Wu L."/>
            <person name="Ma J."/>
        </authorList>
    </citation>
    <scope>NUCLEOTIDE SEQUENCE [LARGE SCALE GENOMIC DNA]</scope>
    <source>
        <strain evidence="2">CECT 8482</strain>
    </source>
</reference>
<proteinExistence type="predicted"/>
<dbReference type="EMBL" id="JAUFRC010000001">
    <property type="protein sequence ID" value="MDN3713351.1"/>
    <property type="molecule type" value="Genomic_DNA"/>
</dbReference>
<evidence type="ECO:0000313" key="1">
    <source>
        <dbReference type="EMBL" id="MDN3713351.1"/>
    </source>
</evidence>
<evidence type="ECO:0000313" key="2">
    <source>
        <dbReference type="Proteomes" id="UP001243846"/>
    </source>
</evidence>
<sequence length="491" mass="51114">MQQFGWQIGDFAVQVGAGTSIAQAAGQQLPQLLGAFGAVGAVAGAATAILIPLGAALLKASDVSAQFDDKLKLVTEATDLMTAAVEAAATPISVLSARYGEAAGAAQAFYQQQAAISQAVASAALADLGKSIGGVGGQLGDNSRKAGWLPSLIGGFSGVEVKTLSDTNRKVQELMDTYRLGRSHAERLAVAMQKAMDAGTDATLAVAAAEELNAAMIEIAGGVDKVGAKFGGEDGLWGKVDAYFKQATAQVQAMRTEQDRVVSQYQTDTEKMAKLSNDRKVAEGLLKEAIIAGATAVNAKAVETARLARERLDLIDDEITKTKALALANDEAFIALQKRIKSGAGGFLDGLVESVTGSSLTQWGKDGAAAQKGILDLIAQRESGGDYNATLDNGRWTGGARNLVNMTLKEILALQSTMRTPENRALYGDGKGSSALGRYQIVGSTLEGLIKDLGLSGDELFSPEMQDRLAMQLLRQIKPGMLQAFAACGPD</sequence>
<dbReference type="Proteomes" id="UP001243846">
    <property type="component" value="Unassembled WGS sequence"/>
</dbReference>
<organism evidence="1 2">
    <name type="scientific">Paracoccus cavernae</name>
    <dbReference type="NCBI Taxonomy" id="1571207"/>
    <lineage>
        <taxon>Bacteria</taxon>
        <taxon>Pseudomonadati</taxon>
        <taxon>Pseudomonadota</taxon>
        <taxon>Alphaproteobacteria</taxon>
        <taxon>Rhodobacterales</taxon>
        <taxon>Paracoccaceae</taxon>
        <taxon>Paracoccus</taxon>
    </lineage>
</organism>
<gene>
    <name evidence="1" type="ORF">QWZ10_19390</name>
</gene>
<evidence type="ECO:0008006" key="3">
    <source>
        <dbReference type="Google" id="ProtNLM"/>
    </source>
</evidence>
<dbReference type="Gene3D" id="1.10.530.10">
    <property type="match status" value="1"/>
</dbReference>
<dbReference type="SUPFAM" id="SSF53955">
    <property type="entry name" value="Lysozyme-like"/>
    <property type="match status" value="1"/>
</dbReference>
<comment type="caution">
    <text evidence="1">The sequence shown here is derived from an EMBL/GenBank/DDBJ whole genome shotgun (WGS) entry which is preliminary data.</text>
</comment>
<accession>A0ABT8DAI2</accession>
<keyword evidence="2" id="KW-1185">Reference proteome</keyword>
<dbReference type="InterPro" id="IPR023346">
    <property type="entry name" value="Lysozyme-like_dom_sf"/>
</dbReference>